<evidence type="ECO:0000313" key="13">
    <source>
        <dbReference type="EMBL" id="CAD8411733.1"/>
    </source>
</evidence>
<dbReference type="PANTHER" id="PTHR22936:SF69">
    <property type="entry name" value="RHOMBOID-LIKE PROTEIN"/>
    <property type="match status" value="1"/>
</dbReference>
<proteinExistence type="inferred from homology"/>
<comment type="caution">
    <text evidence="11">Lacks conserved residue(s) required for the propagation of feature annotation.</text>
</comment>
<keyword evidence="10 11" id="KW-0472">Membrane</keyword>
<keyword evidence="5 11" id="KW-0645">Protease</keyword>
<evidence type="ECO:0000256" key="9">
    <source>
        <dbReference type="ARBA" id="ARBA00022989"/>
    </source>
</evidence>
<dbReference type="Pfam" id="PF01694">
    <property type="entry name" value="Rhomboid"/>
    <property type="match status" value="1"/>
</dbReference>
<evidence type="ECO:0000256" key="4">
    <source>
        <dbReference type="ARBA" id="ARBA00013039"/>
    </source>
</evidence>
<reference evidence="13" key="1">
    <citation type="submission" date="2021-01" db="EMBL/GenBank/DDBJ databases">
        <authorList>
            <person name="Corre E."/>
            <person name="Pelletier E."/>
            <person name="Niang G."/>
            <person name="Scheremetjew M."/>
            <person name="Finn R."/>
            <person name="Kale V."/>
            <person name="Holt S."/>
            <person name="Cochrane G."/>
            <person name="Meng A."/>
            <person name="Brown T."/>
            <person name="Cohen L."/>
        </authorList>
    </citation>
    <scope>NUCLEOTIDE SEQUENCE</scope>
    <source>
        <strain evidence="13">CCAP1064/1</strain>
    </source>
</reference>
<dbReference type="PANTHER" id="PTHR22936">
    <property type="entry name" value="RHOMBOID-RELATED"/>
    <property type="match status" value="1"/>
</dbReference>
<feature type="transmembrane region" description="Helical" evidence="11">
    <location>
        <begin position="124"/>
        <end position="146"/>
    </location>
</feature>
<feature type="transmembrane region" description="Helical" evidence="11">
    <location>
        <begin position="228"/>
        <end position="247"/>
    </location>
</feature>
<organism evidence="13">
    <name type="scientific">Proboscia inermis</name>
    <dbReference type="NCBI Taxonomy" id="420281"/>
    <lineage>
        <taxon>Eukaryota</taxon>
        <taxon>Sar</taxon>
        <taxon>Stramenopiles</taxon>
        <taxon>Ochrophyta</taxon>
        <taxon>Bacillariophyta</taxon>
        <taxon>Coscinodiscophyceae</taxon>
        <taxon>Rhizosoleniophycidae</taxon>
        <taxon>Rhizosoleniales</taxon>
        <taxon>Rhizosoleniaceae</taxon>
        <taxon>Proboscia</taxon>
    </lineage>
</organism>
<protein>
    <recommendedName>
        <fullName evidence="4">rhomboid protease</fullName>
        <ecNumber evidence="4">3.4.21.105</ecNumber>
    </recommendedName>
</protein>
<accession>A0A7S0C3J6</accession>
<dbReference type="InterPro" id="IPR022764">
    <property type="entry name" value="Peptidase_S54_rhomboid_dom"/>
</dbReference>
<sequence>MSSVLQTMNNHHLTNPIYDDEESANKSRYTVGTYDDVFGDGDENASTVLQRSQITKEIDVFFVRQQYGYFSISVSILQFFLLTVIFASCGVAPISVNPMVGPYPDALSYWGGKNAYLVVNEYEYWRLLSPVVLHSGVLHLLGNVAIQLETGAFFEREWGSQIWLVVYLSSAMGGTLLSCVAEPDSVSVGSSGAVMGLFGAKIAEVFCRSCQVGTENNSLKHNTHIEQLSGIFCSGTIVSLFTFIPFVDWSSHLGGLMTGFSVGLLLFAFQLKNQINFAFWGLLGAGAVAFLVFSFAAAIVNVSPPEGLRDVCDFYRGDLYQDGYECTCSPEGQYFVDDYVGDDNDAGDDERLLI</sequence>
<comment type="catalytic activity">
    <reaction evidence="1 11">
        <text>Cleaves type-1 transmembrane domains using a catalytic dyad composed of serine and histidine that are contributed by different transmembrane domains.</text>
        <dbReference type="EC" id="3.4.21.105"/>
    </reaction>
</comment>
<evidence type="ECO:0000259" key="12">
    <source>
        <dbReference type="Pfam" id="PF01694"/>
    </source>
</evidence>
<dbReference type="GO" id="GO:0006508">
    <property type="term" value="P:proteolysis"/>
    <property type="evidence" value="ECO:0007669"/>
    <property type="project" value="UniProtKB-KW"/>
</dbReference>
<gene>
    <name evidence="13" type="ORF">PINE0816_LOCUS7858</name>
</gene>
<keyword evidence="9 11" id="KW-1133">Transmembrane helix</keyword>
<evidence type="ECO:0000256" key="1">
    <source>
        <dbReference type="ARBA" id="ARBA00000156"/>
    </source>
</evidence>
<keyword evidence="7 11" id="KW-0378">Hydrolase</keyword>
<feature type="transmembrane region" description="Helical" evidence="11">
    <location>
        <begin position="278"/>
        <end position="300"/>
    </location>
</feature>
<evidence type="ECO:0000256" key="5">
    <source>
        <dbReference type="ARBA" id="ARBA00022670"/>
    </source>
</evidence>
<dbReference type="SUPFAM" id="SSF144091">
    <property type="entry name" value="Rhomboid-like"/>
    <property type="match status" value="1"/>
</dbReference>
<evidence type="ECO:0000256" key="8">
    <source>
        <dbReference type="ARBA" id="ARBA00022825"/>
    </source>
</evidence>
<comment type="similarity">
    <text evidence="3 11">Belongs to the peptidase S54 family.</text>
</comment>
<dbReference type="Gene3D" id="1.20.1540.10">
    <property type="entry name" value="Rhomboid-like"/>
    <property type="match status" value="1"/>
</dbReference>
<comment type="subcellular location">
    <subcellularLocation>
        <location evidence="2 11">Membrane</location>
        <topology evidence="2 11">Multi-pass membrane protein</topology>
    </subcellularLocation>
</comment>
<keyword evidence="6 11" id="KW-0812">Transmembrane</keyword>
<feature type="domain" description="Peptidase S54 rhomboid" evidence="12">
    <location>
        <begin position="123"/>
        <end position="268"/>
    </location>
</feature>
<evidence type="ECO:0000256" key="10">
    <source>
        <dbReference type="ARBA" id="ARBA00023136"/>
    </source>
</evidence>
<dbReference type="GO" id="GO:0004252">
    <property type="term" value="F:serine-type endopeptidase activity"/>
    <property type="evidence" value="ECO:0007669"/>
    <property type="project" value="InterPro"/>
</dbReference>
<feature type="transmembrane region" description="Helical" evidence="11">
    <location>
        <begin position="253"/>
        <end position="271"/>
    </location>
</feature>
<evidence type="ECO:0000256" key="11">
    <source>
        <dbReference type="RuleBase" id="RU362115"/>
    </source>
</evidence>
<evidence type="ECO:0000256" key="2">
    <source>
        <dbReference type="ARBA" id="ARBA00004141"/>
    </source>
</evidence>
<feature type="transmembrane region" description="Helical" evidence="11">
    <location>
        <begin position="67"/>
        <end position="94"/>
    </location>
</feature>
<dbReference type="AlphaFoldDB" id="A0A7S0C3J6"/>
<dbReference type="GO" id="GO:0016020">
    <property type="term" value="C:membrane"/>
    <property type="evidence" value="ECO:0007669"/>
    <property type="project" value="UniProtKB-SubCell"/>
</dbReference>
<dbReference type="InterPro" id="IPR035952">
    <property type="entry name" value="Rhomboid-like_sf"/>
</dbReference>
<dbReference type="EC" id="3.4.21.105" evidence="4"/>
<name>A0A7S0C3J6_9STRA</name>
<evidence type="ECO:0000256" key="3">
    <source>
        <dbReference type="ARBA" id="ARBA00009045"/>
    </source>
</evidence>
<dbReference type="InterPro" id="IPR002610">
    <property type="entry name" value="Peptidase_S54_rhomboid-like"/>
</dbReference>
<evidence type="ECO:0000256" key="7">
    <source>
        <dbReference type="ARBA" id="ARBA00022801"/>
    </source>
</evidence>
<keyword evidence="8 11" id="KW-0720">Serine protease</keyword>
<evidence type="ECO:0000256" key="6">
    <source>
        <dbReference type="ARBA" id="ARBA00022692"/>
    </source>
</evidence>
<dbReference type="EMBL" id="HBEL01016454">
    <property type="protein sequence ID" value="CAD8411733.1"/>
    <property type="molecule type" value="Transcribed_RNA"/>
</dbReference>
<comment type="function">
    <text evidence="11">Serine protease involved in intramembrane proteolysis.</text>
</comment>